<feature type="transmembrane region" description="Helical" evidence="6">
    <location>
        <begin position="183"/>
        <end position="202"/>
    </location>
</feature>
<feature type="transmembrane region" description="Helical" evidence="6">
    <location>
        <begin position="272"/>
        <end position="289"/>
    </location>
</feature>
<feature type="transmembrane region" description="Helical" evidence="6">
    <location>
        <begin position="44"/>
        <end position="64"/>
    </location>
</feature>
<evidence type="ECO:0000313" key="8">
    <source>
        <dbReference type="EMBL" id="WPB85931.1"/>
    </source>
</evidence>
<proteinExistence type="predicted"/>
<dbReference type="Proteomes" id="UP001305521">
    <property type="component" value="Chromosome"/>
</dbReference>
<dbReference type="InterPro" id="IPR020846">
    <property type="entry name" value="MFS_dom"/>
</dbReference>
<keyword evidence="2" id="KW-0813">Transport</keyword>
<sequence>MTRREWAWASYDWANSAFPTVVSTFVIAAYFTRGIAPDPVTGQVMWGWMQALVGLAIGLLSPLLGAIADAGGRRRLMLLLCTLLTAFFTAGIWFAKPEPGYAAWALLCVALGTLCFELGTVFYNAMLPDATTRERLGRVSGIGWALGYAGGLACLVLCLALLVQPNPSPFGLDRDAAEHVRATALLVAAWLLLFAWPVLVFLPSTQGPRTPLRQAATEGIADLLRLLRGLPKQKLIGRFLLARLFYTDGLNVLFAFGAIYAAGVFGMGFEEILLFGIALNVTGGIGAALGGWVEERLGARATILTALVALMAIGGGMLLVESKAAFWVLGVLLGLFFGPAQAASRSLMAQVAPPGEIAAYFGLFALSGRATGFLGPAALALVTDVTNSQRAGMAVVLLLLGVGAAILATLPRARDG</sequence>
<dbReference type="PROSITE" id="PS50850">
    <property type="entry name" value="MFS"/>
    <property type="match status" value="1"/>
</dbReference>
<feature type="transmembrane region" description="Helical" evidence="6">
    <location>
        <begin position="357"/>
        <end position="379"/>
    </location>
</feature>
<dbReference type="InterPro" id="IPR036259">
    <property type="entry name" value="MFS_trans_sf"/>
</dbReference>
<evidence type="ECO:0000256" key="5">
    <source>
        <dbReference type="ARBA" id="ARBA00023136"/>
    </source>
</evidence>
<feature type="transmembrane region" description="Helical" evidence="6">
    <location>
        <begin position="101"/>
        <end position="123"/>
    </location>
</feature>
<keyword evidence="9" id="KW-1185">Reference proteome</keyword>
<feature type="transmembrane region" description="Helical" evidence="6">
    <location>
        <begin position="76"/>
        <end position="95"/>
    </location>
</feature>
<feature type="domain" description="Major facilitator superfamily (MFS) profile" evidence="7">
    <location>
        <begin position="235"/>
        <end position="416"/>
    </location>
</feature>
<organism evidence="8 9">
    <name type="scientific">Sediminicoccus rosea</name>
    <dbReference type="NCBI Taxonomy" id="1225128"/>
    <lineage>
        <taxon>Bacteria</taxon>
        <taxon>Pseudomonadati</taxon>
        <taxon>Pseudomonadota</taxon>
        <taxon>Alphaproteobacteria</taxon>
        <taxon>Acetobacterales</taxon>
        <taxon>Roseomonadaceae</taxon>
        <taxon>Sediminicoccus</taxon>
    </lineage>
</organism>
<feature type="transmembrane region" description="Helical" evidence="6">
    <location>
        <begin position="301"/>
        <end position="320"/>
    </location>
</feature>
<dbReference type="InterPro" id="IPR050495">
    <property type="entry name" value="ATG22/LtaA_families"/>
</dbReference>
<dbReference type="InterPro" id="IPR024671">
    <property type="entry name" value="Atg22-like"/>
</dbReference>
<keyword evidence="4 6" id="KW-1133">Transmembrane helix</keyword>
<feature type="transmembrane region" description="Helical" evidence="6">
    <location>
        <begin position="144"/>
        <end position="163"/>
    </location>
</feature>
<accession>A0ABZ0PKG0</accession>
<evidence type="ECO:0000256" key="3">
    <source>
        <dbReference type="ARBA" id="ARBA00022692"/>
    </source>
</evidence>
<evidence type="ECO:0000256" key="1">
    <source>
        <dbReference type="ARBA" id="ARBA00004127"/>
    </source>
</evidence>
<comment type="subcellular location">
    <subcellularLocation>
        <location evidence="1">Endomembrane system</location>
        <topology evidence="1">Multi-pass membrane protein</topology>
    </subcellularLocation>
</comment>
<dbReference type="PANTHER" id="PTHR23519">
    <property type="entry name" value="AUTOPHAGY-RELATED PROTEIN 22"/>
    <property type="match status" value="1"/>
</dbReference>
<evidence type="ECO:0000256" key="2">
    <source>
        <dbReference type="ARBA" id="ARBA00022448"/>
    </source>
</evidence>
<dbReference type="SUPFAM" id="SSF103473">
    <property type="entry name" value="MFS general substrate transporter"/>
    <property type="match status" value="1"/>
</dbReference>
<protein>
    <submittedName>
        <fullName evidence="8">MFS transporter</fullName>
    </submittedName>
</protein>
<dbReference type="EMBL" id="CP137852">
    <property type="protein sequence ID" value="WPB85931.1"/>
    <property type="molecule type" value="Genomic_DNA"/>
</dbReference>
<dbReference type="Gene3D" id="1.20.1250.20">
    <property type="entry name" value="MFS general substrate transporter like domains"/>
    <property type="match status" value="1"/>
</dbReference>
<reference evidence="8 9" key="1">
    <citation type="submission" date="2023-11" db="EMBL/GenBank/DDBJ databases">
        <title>Arctic aerobic anoxygenic photoheterotroph Sediminicoccus rosea KRV36 adapts its photosynthesis to long days of polar summer.</title>
        <authorList>
            <person name="Tomasch J."/>
            <person name="Kopejtka K."/>
            <person name="Bily T."/>
            <person name="Gardiner A.T."/>
            <person name="Gardian Z."/>
            <person name="Shivaramu S."/>
            <person name="Koblizek M."/>
            <person name="Engelhardt F."/>
            <person name="Kaftan D."/>
        </authorList>
    </citation>
    <scope>NUCLEOTIDE SEQUENCE [LARGE SCALE GENOMIC DNA]</scope>
    <source>
        <strain evidence="8 9">R-30</strain>
    </source>
</reference>
<gene>
    <name evidence="8" type="ORF">R9Z33_03425</name>
</gene>
<keyword evidence="5 6" id="KW-0472">Membrane</keyword>
<evidence type="ECO:0000259" key="7">
    <source>
        <dbReference type="PROSITE" id="PS50850"/>
    </source>
</evidence>
<feature type="transmembrane region" description="Helical" evidence="6">
    <location>
        <begin position="326"/>
        <end position="345"/>
    </location>
</feature>
<dbReference type="RefSeq" id="WP_318649909.1">
    <property type="nucleotide sequence ID" value="NZ_CP137852.1"/>
</dbReference>
<name>A0ABZ0PKG0_9PROT</name>
<evidence type="ECO:0000256" key="4">
    <source>
        <dbReference type="ARBA" id="ARBA00022989"/>
    </source>
</evidence>
<dbReference type="Pfam" id="PF11700">
    <property type="entry name" value="ATG22"/>
    <property type="match status" value="2"/>
</dbReference>
<evidence type="ECO:0000313" key="9">
    <source>
        <dbReference type="Proteomes" id="UP001305521"/>
    </source>
</evidence>
<feature type="transmembrane region" description="Helical" evidence="6">
    <location>
        <begin position="391"/>
        <end position="410"/>
    </location>
</feature>
<dbReference type="PANTHER" id="PTHR23519:SF1">
    <property type="entry name" value="AUTOPHAGY-RELATED PROTEIN 22"/>
    <property type="match status" value="1"/>
</dbReference>
<feature type="transmembrane region" description="Helical" evidence="6">
    <location>
        <begin position="12"/>
        <end position="32"/>
    </location>
</feature>
<evidence type="ECO:0000256" key="6">
    <source>
        <dbReference type="SAM" id="Phobius"/>
    </source>
</evidence>
<keyword evidence="3 6" id="KW-0812">Transmembrane</keyword>
<feature type="transmembrane region" description="Helical" evidence="6">
    <location>
        <begin position="244"/>
        <end position="266"/>
    </location>
</feature>